<feature type="domain" description="TonB-dependent receptor plug" evidence="9">
    <location>
        <begin position="127"/>
        <end position="259"/>
    </location>
</feature>
<dbReference type="PROSITE" id="PS52016">
    <property type="entry name" value="TONB_DEPENDENT_REC_3"/>
    <property type="match status" value="1"/>
</dbReference>
<comment type="similarity">
    <text evidence="8">Belongs to the TonB-dependent receptor family.</text>
</comment>
<keyword evidence="10" id="KW-0675">Receptor</keyword>
<dbReference type="SUPFAM" id="SSF56935">
    <property type="entry name" value="Porins"/>
    <property type="match status" value="1"/>
</dbReference>
<dbReference type="InterPro" id="IPR039426">
    <property type="entry name" value="TonB-dep_rcpt-like"/>
</dbReference>
<proteinExistence type="inferred from homology"/>
<protein>
    <submittedName>
        <fullName evidence="10">TonB-dependent receptor plug domain-containing protein</fullName>
    </submittedName>
</protein>
<reference evidence="10 11" key="1">
    <citation type="submission" date="2019-10" db="EMBL/GenBank/DDBJ databases">
        <authorList>
            <person name="Dong K."/>
        </authorList>
    </citation>
    <scope>NUCLEOTIDE SEQUENCE [LARGE SCALE GENOMIC DNA]</scope>
    <source>
        <strain evidence="11">dk4302</strain>
    </source>
</reference>
<keyword evidence="3 8" id="KW-1134">Transmembrane beta strand</keyword>
<dbReference type="InterPro" id="IPR012910">
    <property type="entry name" value="Plug_dom"/>
</dbReference>
<dbReference type="PANTHER" id="PTHR30069:SF29">
    <property type="entry name" value="HEMOGLOBIN AND HEMOGLOBIN-HAPTOGLOBIN-BINDING PROTEIN 1-RELATED"/>
    <property type="match status" value="1"/>
</dbReference>
<dbReference type="Gene3D" id="2.170.130.10">
    <property type="entry name" value="TonB-dependent receptor, plug domain"/>
    <property type="match status" value="1"/>
</dbReference>
<dbReference type="GO" id="GO:0009279">
    <property type="term" value="C:cell outer membrane"/>
    <property type="evidence" value="ECO:0007669"/>
    <property type="project" value="UniProtKB-SubCell"/>
</dbReference>
<evidence type="ECO:0000256" key="1">
    <source>
        <dbReference type="ARBA" id="ARBA00004571"/>
    </source>
</evidence>
<gene>
    <name evidence="10" type="ORF">GFH32_08055</name>
</gene>
<dbReference type="Pfam" id="PF07715">
    <property type="entry name" value="Plug"/>
    <property type="match status" value="1"/>
</dbReference>
<organism evidence="10 11">
    <name type="scientific">Sphingobacterium zhuxiongii</name>
    <dbReference type="NCBI Taxonomy" id="2662364"/>
    <lineage>
        <taxon>Bacteria</taxon>
        <taxon>Pseudomonadati</taxon>
        <taxon>Bacteroidota</taxon>
        <taxon>Sphingobacteriia</taxon>
        <taxon>Sphingobacteriales</taxon>
        <taxon>Sphingobacteriaceae</taxon>
        <taxon>Sphingobacterium</taxon>
    </lineage>
</organism>
<evidence type="ECO:0000256" key="8">
    <source>
        <dbReference type="PROSITE-ProRule" id="PRU01360"/>
    </source>
</evidence>
<name>A0A5Q0QBN2_9SPHI</name>
<evidence type="ECO:0000256" key="2">
    <source>
        <dbReference type="ARBA" id="ARBA00022448"/>
    </source>
</evidence>
<keyword evidence="2 8" id="KW-0813">Transport</keyword>
<keyword evidence="7 8" id="KW-0998">Cell outer membrane</keyword>
<dbReference type="AlphaFoldDB" id="A0A5Q0QBN2"/>
<dbReference type="InterPro" id="IPR037066">
    <property type="entry name" value="Plug_dom_sf"/>
</dbReference>
<comment type="subcellular location">
    <subcellularLocation>
        <location evidence="1 8">Cell outer membrane</location>
        <topology evidence="1 8">Multi-pass membrane protein</topology>
    </subcellularLocation>
</comment>
<dbReference type="SUPFAM" id="SSF49464">
    <property type="entry name" value="Carboxypeptidase regulatory domain-like"/>
    <property type="match status" value="1"/>
</dbReference>
<evidence type="ECO:0000313" key="10">
    <source>
        <dbReference type="EMBL" id="QGA26281.1"/>
    </source>
</evidence>
<keyword evidence="11" id="KW-1185">Reference proteome</keyword>
<keyword evidence="4 8" id="KW-0812">Transmembrane</keyword>
<dbReference type="KEGG" id="sphe:GFH32_08055"/>
<evidence type="ECO:0000256" key="4">
    <source>
        <dbReference type="ARBA" id="ARBA00022692"/>
    </source>
</evidence>
<keyword evidence="5" id="KW-0732">Signal</keyword>
<dbReference type="RefSeq" id="WP_153510977.1">
    <property type="nucleotide sequence ID" value="NZ_CP045652.1"/>
</dbReference>
<evidence type="ECO:0000256" key="7">
    <source>
        <dbReference type="ARBA" id="ARBA00023237"/>
    </source>
</evidence>
<dbReference type="EMBL" id="CP045652">
    <property type="protein sequence ID" value="QGA26281.1"/>
    <property type="molecule type" value="Genomic_DNA"/>
</dbReference>
<evidence type="ECO:0000256" key="3">
    <source>
        <dbReference type="ARBA" id="ARBA00022452"/>
    </source>
</evidence>
<dbReference type="Proteomes" id="UP000326921">
    <property type="component" value="Chromosome"/>
</dbReference>
<dbReference type="InterPro" id="IPR036942">
    <property type="entry name" value="Beta-barrel_TonB_sf"/>
</dbReference>
<dbReference type="GO" id="GO:0015344">
    <property type="term" value="F:siderophore uptake transmembrane transporter activity"/>
    <property type="evidence" value="ECO:0007669"/>
    <property type="project" value="TreeGrafter"/>
</dbReference>
<dbReference type="InterPro" id="IPR008969">
    <property type="entry name" value="CarboxyPept-like_regulatory"/>
</dbReference>
<dbReference type="Gene3D" id="2.40.170.20">
    <property type="entry name" value="TonB-dependent receptor, beta-barrel domain"/>
    <property type="match status" value="1"/>
</dbReference>
<evidence type="ECO:0000256" key="5">
    <source>
        <dbReference type="ARBA" id="ARBA00022729"/>
    </source>
</evidence>
<evidence type="ECO:0000256" key="6">
    <source>
        <dbReference type="ARBA" id="ARBA00023136"/>
    </source>
</evidence>
<evidence type="ECO:0000259" key="9">
    <source>
        <dbReference type="Pfam" id="PF07715"/>
    </source>
</evidence>
<keyword evidence="6 8" id="KW-0472">Membrane</keyword>
<accession>A0A5Q0QBN2</accession>
<sequence length="941" mass="104314">MKFNTITFGIIGTCLSIFLYHPLSAQEKRATLTGTAYETVNGRLVPLRQATLSIQNMGISLSTDGSGKFEFKDLPTGKIALHGQFVGKVSLDTAINLIDNQQIQLVFRDNSFRLDEVGVTAEASSKNAATSSVIGRAAIEHLQANSLADVMSLMPGARASNPDLTNSKQINIRQIVGASSDNFNAFGTSIIVNGAPTSNNANMQVMNPVGVGLNSSMSGGASAAGGIDVRNIPIQNIESVEVIRGIPSVEYGDVASGAVIVNQKAGKQPLTIEARTNPNLYSFMANQGIQLAESKGALNLGADYSYNVTKPEEGNVFYQRATFNTLYSRGLLNNRLSTNTALAFNFGKSTRKQNPDDERTFLETSGKEVGFNLNTNGTLSFTDKWLKNIRYTLSGNYQHKDSYLKSQYTNATAPYSMTYTDGAVLSNRPGQAIYDADGNQITNIPAGEESLYAVYLPATYVGEYGIDGREFSGFAKAMASFFNKVGNTQHKWVIGADFKYDKNFGDGKQFVDSLPPIRNSQVPNSTTRKRTFREVPGLQQFGLFAQENFTAHFGAHDLNIEAGIRYDLFSGGHSALSPRINANFELIPNVLTLRGGYGLLAKAPSLTYLHPERAYFEYVNINELASTIPADQQLFITTTRVFDTENSDLKIAKNKKSELGFDLQLGKSQLRVTGFQEQLIDGYSYSYLPNSFQSVDYIEYKRANANADLVGTHNPILSKYFMPNNTNRLEKKGVEMELHLKRIDAIRTQFSINGMYLWRKAFSSNYTYYDSESGLGATNRTHVGLYAPDMEVNYHKAASTSIRATHNIPSIGLAITLTAETIWNDTNWKVYGNDSIPLSYISKYDGQVYDFDPSKKDEAEFKNIVRKVSRPEELKESLPAFMNFNINITKEIRDIMRVSFFANNMFRSYPNHRSDRVKSEYISRNSNNPYFFGLNLALIIK</sequence>
<evidence type="ECO:0000313" key="11">
    <source>
        <dbReference type="Proteomes" id="UP000326921"/>
    </source>
</evidence>
<dbReference type="PANTHER" id="PTHR30069">
    <property type="entry name" value="TONB-DEPENDENT OUTER MEMBRANE RECEPTOR"/>
    <property type="match status" value="1"/>
</dbReference>
<dbReference type="GO" id="GO:0044718">
    <property type="term" value="P:siderophore transmembrane transport"/>
    <property type="evidence" value="ECO:0007669"/>
    <property type="project" value="TreeGrafter"/>
</dbReference>